<dbReference type="SUPFAM" id="SSF75553">
    <property type="entry name" value="Smc hinge domain"/>
    <property type="match status" value="1"/>
</dbReference>
<dbReference type="SUPFAM" id="SSF52540">
    <property type="entry name" value="P-loop containing nucleoside triphosphate hydrolases"/>
    <property type="match status" value="1"/>
</dbReference>
<dbReference type="InterPro" id="IPR024704">
    <property type="entry name" value="SMC"/>
</dbReference>
<feature type="region of interest" description="Disordered" evidence="12">
    <location>
        <begin position="71"/>
        <end position="90"/>
    </location>
</feature>
<name>A0A168N8K4_ABSGL</name>
<accession>A0A168N8K4</accession>
<evidence type="ECO:0000256" key="9">
    <source>
        <dbReference type="ARBA" id="ARBA00023306"/>
    </source>
</evidence>
<keyword evidence="6" id="KW-0498">Mitosis</keyword>
<keyword evidence="15" id="KW-1185">Reference proteome</keyword>
<sequence length="1236" mass="141251">MGRLVQIEVDNFKSYKGHQVIGPFHHFTSVIGPNGSGKSNLMDAISFVLGVHSSHLRSQSVKDMIYRASALNPDANDDNTTSRHSRGPRTAHVTAVYETTQGEQILFKRTAHHTGQSDYHINNRSVSLSEYNTTLENESILVKAKNFLVFQGDVESVASQKPIELTKLVEQISGSWEYKEDYDRLKALYDQAVEANAHALHKKRGIAMEAKQYRQQKEEAENFTRLVQERQEMSARYLLWKLYHVEQKTEEMQQQVDQRRTAADGATEEQLTLEESFKSVRKDQALVHRERTRRELQIKKAKRELTEQRPASITIQEKLDHLEKKINQIKQNGLRAERDFEQQKIQVADLEKDMSLLDAEEAKYKDNLGQYNQGPSLTTEQTTTYEQLKQAVSARATKEQDQIATLQQKRNLLLQEQDRHQSKLDQLSESHQQYTADRQQVMDHGQALTEDATSLTAKLTARQHDLQTLIQERTDIHRREVQLNEQLQSTLNELMDAKVVQHASEKDRKTKESLAMMQQLFGGVHGPLSKLCRPTQRKYGLAVSTLLGRHLDAIVVDDQKTAIDCIQYLREQRAGTATFLPLDGLLAPAIQDRWRQLPRASLAVDVIQCDHVYLPAVEYACGNTVVCDTMDAAKRICYEMNQDVKAVTLDGSILHRSGLITGGPSSSQKTKIWDEKDVDGLMRTRDKLLAELNELSRTKRMGSAEEQAKSDCDGLQSQLAMVQDEIKIAEQKLKDIDSSLQNIQENKVIHEQQLAHTQHALANLDSDIDRVQQTLSVVEDDVFSDFCAMLGVATIRDFENSQQIPDQIREHNAKHQAQRLRLQTQLSFETEQCQAIQDRLNKLTQSLQEATDAQARQQADLVALDALKLTLTTNLASYEAELQEQLDAERAKQTLLDAIRSQLEEKGKDMDGYIKEMTMAESAVEKVRAERVAIFRRCKLEDIRLPLLSGDMDDVLIDDSTTTTQQSMSMDSDAMEVDDLSQRSIRSTDWTVQVDYSALDDDERQDNSSHMDKRFQADLKRRAQELSQMDPNLKAIDRLDGIEQRLIDLEEEYRTTRKAVETTRTQFDQVKRKRLSLFQAAFTHISEHIDAVYKELTKTVTFPLGGTAYLTLEESHEPYLKGLLYHAMPPMKRFRDMDQLSGGEKSMAALALLFAIRSYQPSPFFVLDEVDAALDNTNVKRVVSYIRRHANDQFQFIVISFKNILYERAQSLVGIYRDVDHSSSKSLTLKLDEYEE</sequence>
<keyword evidence="9" id="KW-0131">Cell cycle</keyword>
<dbReference type="GO" id="GO:0016887">
    <property type="term" value="F:ATP hydrolysis activity"/>
    <property type="evidence" value="ECO:0007669"/>
    <property type="project" value="InterPro"/>
</dbReference>
<evidence type="ECO:0000256" key="1">
    <source>
        <dbReference type="ARBA" id="ARBA00004123"/>
    </source>
</evidence>
<evidence type="ECO:0000256" key="10">
    <source>
        <dbReference type="PIRNR" id="PIRNR005719"/>
    </source>
</evidence>
<gene>
    <name evidence="14" type="primary">ABSGL_05702.1 scaffold 7421</name>
</gene>
<feature type="coiled-coil region" evidence="11">
    <location>
        <begin position="1032"/>
        <end position="1066"/>
    </location>
</feature>
<keyword evidence="5" id="KW-0132">Cell division</keyword>
<dbReference type="Pfam" id="PF06470">
    <property type="entry name" value="SMC_hinge"/>
    <property type="match status" value="1"/>
</dbReference>
<comment type="subcellular location">
    <subcellularLocation>
        <location evidence="2">Chromosome</location>
    </subcellularLocation>
    <subcellularLocation>
        <location evidence="1 10">Nucleus</location>
    </subcellularLocation>
</comment>
<dbReference type="Gene3D" id="3.40.50.300">
    <property type="entry name" value="P-loop containing nucleotide triphosphate hydrolases"/>
    <property type="match status" value="2"/>
</dbReference>
<evidence type="ECO:0000256" key="11">
    <source>
        <dbReference type="SAM" id="Coils"/>
    </source>
</evidence>
<dbReference type="InterPro" id="IPR036277">
    <property type="entry name" value="SMC_hinge_sf"/>
</dbReference>
<protein>
    <recommendedName>
        <fullName evidence="10">Structural maintenance of chromosomes protein</fullName>
    </recommendedName>
</protein>
<dbReference type="PANTHER" id="PTHR18937:SF12">
    <property type="entry name" value="STRUCTURAL MAINTENANCE OF CHROMOSOMES PROTEIN"/>
    <property type="match status" value="1"/>
</dbReference>
<feature type="coiled-coil region" evidence="11">
    <location>
        <begin position="833"/>
        <end position="860"/>
    </location>
</feature>
<dbReference type="GO" id="GO:0003677">
    <property type="term" value="F:DNA binding"/>
    <property type="evidence" value="ECO:0007669"/>
    <property type="project" value="TreeGrafter"/>
</dbReference>
<feature type="domain" description="SMC hinge" evidence="13">
    <location>
        <begin position="522"/>
        <end position="637"/>
    </location>
</feature>
<dbReference type="STRING" id="4829.A0A168N8K4"/>
<evidence type="ECO:0000256" key="12">
    <source>
        <dbReference type="SAM" id="MobiDB-lite"/>
    </source>
</evidence>
<evidence type="ECO:0000256" key="6">
    <source>
        <dbReference type="ARBA" id="ARBA00022776"/>
    </source>
</evidence>
<keyword evidence="7 11" id="KW-0175">Coiled coil</keyword>
<evidence type="ECO:0000256" key="5">
    <source>
        <dbReference type="ARBA" id="ARBA00022618"/>
    </source>
</evidence>
<feature type="coiled-coil region" evidence="11">
    <location>
        <begin position="678"/>
        <end position="781"/>
    </location>
</feature>
<dbReference type="SMART" id="SM00968">
    <property type="entry name" value="SMC_hinge"/>
    <property type="match status" value="1"/>
</dbReference>
<dbReference type="OrthoDB" id="5575062at2759"/>
<dbReference type="InterPro" id="IPR028468">
    <property type="entry name" value="Smc1_ABC"/>
</dbReference>
<proteinExistence type="inferred from homology"/>
<dbReference type="InterPro" id="IPR003395">
    <property type="entry name" value="RecF/RecN/SMC_N"/>
</dbReference>
<evidence type="ECO:0000259" key="13">
    <source>
        <dbReference type="SMART" id="SM00968"/>
    </source>
</evidence>
<evidence type="ECO:0000256" key="2">
    <source>
        <dbReference type="ARBA" id="ARBA00004286"/>
    </source>
</evidence>
<dbReference type="InterPro" id="IPR010935">
    <property type="entry name" value="SMC_hinge"/>
</dbReference>
<organism evidence="14">
    <name type="scientific">Absidia glauca</name>
    <name type="common">Pin mould</name>
    <dbReference type="NCBI Taxonomy" id="4829"/>
    <lineage>
        <taxon>Eukaryota</taxon>
        <taxon>Fungi</taxon>
        <taxon>Fungi incertae sedis</taxon>
        <taxon>Mucoromycota</taxon>
        <taxon>Mucoromycotina</taxon>
        <taxon>Mucoromycetes</taxon>
        <taxon>Mucorales</taxon>
        <taxon>Cunninghamellaceae</taxon>
        <taxon>Absidia</taxon>
    </lineage>
</organism>
<evidence type="ECO:0000256" key="3">
    <source>
        <dbReference type="ARBA" id="ARBA00005597"/>
    </source>
</evidence>
<reference evidence="14" key="1">
    <citation type="submission" date="2016-04" db="EMBL/GenBank/DDBJ databases">
        <authorList>
            <person name="Evans L.H."/>
            <person name="Alamgir A."/>
            <person name="Owens N."/>
            <person name="Weber N.D."/>
            <person name="Virtaneva K."/>
            <person name="Barbian K."/>
            <person name="Babar A."/>
            <person name="Rosenke K."/>
        </authorList>
    </citation>
    <scope>NUCLEOTIDE SEQUENCE [LARGE SCALE GENOMIC DNA]</scope>
    <source>
        <strain evidence="14">CBS 101.48</strain>
    </source>
</reference>
<dbReference type="CDD" id="cd03275">
    <property type="entry name" value="ABC_SMC1_euk"/>
    <property type="match status" value="2"/>
</dbReference>
<dbReference type="GO" id="GO:0005634">
    <property type="term" value="C:nucleus"/>
    <property type="evidence" value="ECO:0007669"/>
    <property type="project" value="UniProtKB-SubCell"/>
</dbReference>
<dbReference type="InParanoid" id="A0A168N8K4"/>
<dbReference type="InterPro" id="IPR027417">
    <property type="entry name" value="P-loop_NTPase"/>
</dbReference>
<evidence type="ECO:0000313" key="14">
    <source>
        <dbReference type="EMBL" id="SAM00036.1"/>
    </source>
</evidence>
<dbReference type="PANTHER" id="PTHR18937">
    <property type="entry name" value="STRUCTURAL MAINTENANCE OF CHROMOSOMES SMC FAMILY MEMBER"/>
    <property type="match status" value="1"/>
</dbReference>
<dbReference type="EMBL" id="LT553105">
    <property type="protein sequence ID" value="SAM00036.1"/>
    <property type="molecule type" value="Genomic_DNA"/>
</dbReference>
<keyword evidence="4" id="KW-0158">Chromosome</keyword>
<dbReference type="GO" id="GO:0008278">
    <property type="term" value="C:cohesin complex"/>
    <property type="evidence" value="ECO:0007669"/>
    <property type="project" value="InterPro"/>
</dbReference>
<dbReference type="Gene3D" id="3.30.70.1620">
    <property type="match status" value="1"/>
</dbReference>
<evidence type="ECO:0000256" key="7">
    <source>
        <dbReference type="ARBA" id="ARBA00023054"/>
    </source>
</evidence>
<dbReference type="PIRSF" id="PIRSF005719">
    <property type="entry name" value="SMC"/>
    <property type="match status" value="1"/>
</dbReference>
<dbReference type="AlphaFoldDB" id="A0A168N8K4"/>
<dbReference type="Gene3D" id="1.20.1060.20">
    <property type="match status" value="1"/>
</dbReference>
<dbReference type="Proteomes" id="UP000078561">
    <property type="component" value="Unassembled WGS sequence"/>
</dbReference>
<dbReference type="GO" id="GO:0005524">
    <property type="term" value="F:ATP binding"/>
    <property type="evidence" value="ECO:0007669"/>
    <property type="project" value="InterPro"/>
</dbReference>
<dbReference type="GO" id="GO:0007062">
    <property type="term" value="P:sister chromatid cohesion"/>
    <property type="evidence" value="ECO:0007669"/>
    <property type="project" value="InterPro"/>
</dbReference>
<feature type="coiled-coil region" evidence="11">
    <location>
        <begin position="289"/>
        <end position="423"/>
    </location>
</feature>
<keyword evidence="8 10" id="KW-0539">Nucleus</keyword>
<evidence type="ECO:0000256" key="8">
    <source>
        <dbReference type="ARBA" id="ARBA00023242"/>
    </source>
</evidence>
<dbReference type="Pfam" id="PF02463">
    <property type="entry name" value="SMC_N"/>
    <property type="match status" value="1"/>
</dbReference>
<evidence type="ECO:0000256" key="4">
    <source>
        <dbReference type="ARBA" id="ARBA00022454"/>
    </source>
</evidence>
<dbReference type="FunCoup" id="A0A168N8K4">
    <property type="interactions" value="769"/>
</dbReference>
<dbReference type="GO" id="GO:0051301">
    <property type="term" value="P:cell division"/>
    <property type="evidence" value="ECO:0007669"/>
    <property type="project" value="UniProtKB-KW"/>
</dbReference>
<comment type="similarity">
    <text evidence="3">Belongs to the SMC family. SMC1 subfamily.</text>
</comment>
<evidence type="ECO:0000313" key="15">
    <source>
        <dbReference type="Proteomes" id="UP000078561"/>
    </source>
</evidence>
<dbReference type="OMA" id="KHMDFQR"/>